<dbReference type="EMBL" id="BMMK01000061">
    <property type="protein sequence ID" value="GGM83344.1"/>
    <property type="molecule type" value="Genomic_DNA"/>
</dbReference>
<evidence type="ECO:0000313" key="2">
    <source>
        <dbReference type="Proteomes" id="UP000637578"/>
    </source>
</evidence>
<protein>
    <submittedName>
        <fullName evidence="1">Uncharacterized protein</fullName>
    </submittedName>
</protein>
<keyword evidence="2" id="KW-1185">Reference proteome</keyword>
<sequence length="100" mass="11258">MSTVDELRLSQEIEARFRQARRALTTAIRARTPKPTREQWRKRVAASHRELAAVYEAAGLEVGLRVGGRSVLWEALLDAELTHRQEAQRLDPAPATGVRS</sequence>
<accession>A0A8J3CEP5</accession>
<comment type="caution">
    <text evidence="1">The sequence shown here is derived from an EMBL/GenBank/DDBJ whole genome shotgun (WGS) entry which is preliminary data.</text>
</comment>
<dbReference type="Proteomes" id="UP000637578">
    <property type="component" value="Unassembled WGS sequence"/>
</dbReference>
<evidence type="ECO:0000313" key="1">
    <source>
        <dbReference type="EMBL" id="GGM83344.1"/>
    </source>
</evidence>
<dbReference type="AlphaFoldDB" id="A0A8J3CEP5"/>
<proteinExistence type="predicted"/>
<reference evidence="1" key="1">
    <citation type="journal article" date="2014" name="Int. J. Syst. Evol. Microbiol.">
        <title>Complete genome sequence of Corynebacterium casei LMG S-19264T (=DSM 44701T), isolated from a smear-ripened cheese.</title>
        <authorList>
            <consortium name="US DOE Joint Genome Institute (JGI-PGF)"/>
            <person name="Walter F."/>
            <person name="Albersmeier A."/>
            <person name="Kalinowski J."/>
            <person name="Ruckert C."/>
        </authorList>
    </citation>
    <scope>NUCLEOTIDE SEQUENCE</scope>
    <source>
        <strain evidence="1">CGMCC 4.5737</strain>
    </source>
</reference>
<organism evidence="1 2">
    <name type="scientific">Longimycelium tulufanense</name>
    <dbReference type="NCBI Taxonomy" id="907463"/>
    <lineage>
        <taxon>Bacteria</taxon>
        <taxon>Bacillati</taxon>
        <taxon>Actinomycetota</taxon>
        <taxon>Actinomycetes</taxon>
        <taxon>Pseudonocardiales</taxon>
        <taxon>Pseudonocardiaceae</taxon>
        <taxon>Longimycelium</taxon>
    </lineage>
</organism>
<reference evidence="1" key="2">
    <citation type="submission" date="2020-09" db="EMBL/GenBank/DDBJ databases">
        <authorList>
            <person name="Sun Q."/>
            <person name="Zhou Y."/>
        </authorList>
    </citation>
    <scope>NUCLEOTIDE SEQUENCE</scope>
    <source>
        <strain evidence="1">CGMCC 4.5737</strain>
    </source>
</reference>
<name>A0A8J3CEP5_9PSEU</name>
<gene>
    <name evidence="1" type="ORF">GCM10012275_62450</name>
</gene>